<dbReference type="STRING" id="543379.A0A232ESJ8"/>
<evidence type="ECO:0000256" key="4">
    <source>
        <dbReference type="ARBA" id="ARBA00022843"/>
    </source>
</evidence>
<organism evidence="12 13">
    <name type="scientific">Trichomalopsis sarcophagae</name>
    <dbReference type="NCBI Taxonomy" id="543379"/>
    <lineage>
        <taxon>Eukaryota</taxon>
        <taxon>Metazoa</taxon>
        <taxon>Ecdysozoa</taxon>
        <taxon>Arthropoda</taxon>
        <taxon>Hexapoda</taxon>
        <taxon>Insecta</taxon>
        <taxon>Pterygota</taxon>
        <taxon>Neoptera</taxon>
        <taxon>Endopterygota</taxon>
        <taxon>Hymenoptera</taxon>
        <taxon>Apocrita</taxon>
        <taxon>Proctotrupomorpha</taxon>
        <taxon>Chalcidoidea</taxon>
        <taxon>Pteromalidae</taxon>
        <taxon>Pteromalinae</taxon>
        <taxon>Trichomalopsis</taxon>
    </lineage>
</organism>
<proteinExistence type="predicted"/>
<feature type="compositionally biased region" description="Low complexity" evidence="10">
    <location>
        <begin position="143"/>
        <end position="156"/>
    </location>
</feature>
<dbReference type="InterPro" id="IPR000953">
    <property type="entry name" value="Chromo/chromo_shadow_dom"/>
</dbReference>
<dbReference type="GO" id="GO:0006355">
    <property type="term" value="P:regulation of DNA-templated transcription"/>
    <property type="evidence" value="ECO:0007669"/>
    <property type="project" value="InterPro"/>
</dbReference>
<dbReference type="GO" id="GO:0035267">
    <property type="term" value="C:NuA4 histone acetyltransferase complex"/>
    <property type="evidence" value="ECO:0007669"/>
    <property type="project" value="TreeGrafter"/>
</dbReference>
<evidence type="ECO:0000256" key="8">
    <source>
        <dbReference type="ARBA" id="ARBA00023242"/>
    </source>
</evidence>
<dbReference type="EMBL" id="NNAY01002442">
    <property type="protein sequence ID" value="OXU21266.1"/>
    <property type="molecule type" value="Genomic_DNA"/>
</dbReference>
<reference evidence="12 13" key="1">
    <citation type="journal article" date="2017" name="Curr. Biol.">
        <title>The Evolution of Venom by Co-option of Single-Copy Genes.</title>
        <authorList>
            <person name="Martinson E.O."/>
            <person name="Mrinalini"/>
            <person name="Kelkar Y.D."/>
            <person name="Chang C.H."/>
            <person name="Werren J.H."/>
        </authorList>
    </citation>
    <scope>NUCLEOTIDE SEQUENCE [LARGE SCALE GENOMIC DNA]</scope>
    <source>
        <strain evidence="12 13">Alberta</strain>
        <tissue evidence="12">Whole body</tissue>
    </source>
</reference>
<accession>A0A232ESJ8</accession>
<keyword evidence="7" id="KW-0804">Transcription</keyword>
<dbReference type="AlphaFoldDB" id="A0A232ESJ8"/>
<dbReference type="GO" id="GO:0072487">
    <property type="term" value="C:MSL complex"/>
    <property type="evidence" value="ECO:0007669"/>
    <property type="project" value="TreeGrafter"/>
</dbReference>
<dbReference type="InterPro" id="IPR038217">
    <property type="entry name" value="MRG_C_sf"/>
</dbReference>
<keyword evidence="6" id="KW-0805">Transcription regulation</keyword>
<dbReference type="Gene3D" id="1.10.274.30">
    <property type="entry name" value="MRG domain"/>
    <property type="match status" value="1"/>
</dbReference>
<dbReference type="PROSITE" id="PS51640">
    <property type="entry name" value="MRG"/>
    <property type="match status" value="1"/>
</dbReference>
<dbReference type="Pfam" id="PF05712">
    <property type="entry name" value="MRG"/>
    <property type="match status" value="1"/>
</dbReference>
<evidence type="ECO:0000256" key="3">
    <source>
        <dbReference type="ARBA" id="ARBA00022454"/>
    </source>
</evidence>
<dbReference type="Gene3D" id="2.30.30.140">
    <property type="match status" value="1"/>
</dbReference>
<dbReference type="PANTHER" id="PTHR10880:SF15">
    <property type="entry name" value="MSL COMPLEX SUBUNIT 3"/>
    <property type="match status" value="1"/>
</dbReference>
<evidence type="ECO:0000256" key="1">
    <source>
        <dbReference type="ARBA" id="ARBA00004123"/>
    </source>
</evidence>
<keyword evidence="4" id="KW-0832">Ubl conjugation</keyword>
<feature type="region of interest" description="Disordered" evidence="10">
    <location>
        <begin position="119"/>
        <end position="206"/>
    </location>
</feature>
<gene>
    <name evidence="12" type="ORF">TSAR_011093</name>
</gene>
<evidence type="ECO:0000256" key="9">
    <source>
        <dbReference type="ARBA" id="ARBA00069454"/>
    </source>
</evidence>
<dbReference type="InterPro" id="IPR016197">
    <property type="entry name" value="Chromo-like_dom_sf"/>
</dbReference>
<comment type="subcellular location">
    <subcellularLocation>
        <location evidence="2">Chromosome</location>
    </subcellularLocation>
    <subcellularLocation>
        <location evidence="1">Nucleus</location>
    </subcellularLocation>
</comment>
<dbReference type="FunFam" id="2.30.30.140:FF:000042">
    <property type="entry name" value="male-specific lethal 3 homolog"/>
    <property type="match status" value="1"/>
</dbReference>
<sequence length="533" mass="60585">MDDFAVMEIAGPELFKMVSTRGPKFKFSDGEKVLCYEPDPTKAKVLYDSKVLDVIVNKDQRGRKAVEYLIHFQGWNSSWDRCVTEEYVLKDTEENRQLQRDLAQKAQLQLGAYLYRRERKKRSHKFSERSTESGTEAKRRARSSGSRATSATTGSSEDGSSGQHEDYDTEDIVTEEDTESSSDYEEESSGDEDSGGGSQSGASMRPGVDLEIGHALKRVLEQDYDLINNKNKLAVLPAQPTVISILESWVQHYTTTHLANIPDKPQRNNKVQNSLEKTISDINICREIADGIRIYFDFTLSDLLLYKHEKEQYSTMKFIPVVTSTEESAPVKDEMVESEIVIKEEVEDPEFAHLPPFQEQEPESEKTTPAMTSTRRKLRSCRLSSVEEPKPPRPVEEIKQETGNLSSMNSMASTSSRCSSPRGVALRINMPVINSAQIAPLLEEANKWRLMPENTSKDSNPEPSKIYGAIHLVRLFVKLPDLIQMTDISDKKLKTLLKYLDMFLSYLEMHREWFGEQFYTQRTSSSEEPTANP</sequence>
<feature type="compositionally biased region" description="Acidic residues" evidence="10">
    <location>
        <begin position="167"/>
        <end position="194"/>
    </location>
</feature>
<evidence type="ECO:0000256" key="6">
    <source>
        <dbReference type="ARBA" id="ARBA00023015"/>
    </source>
</evidence>
<evidence type="ECO:0000256" key="5">
    <source>
        <dbReference type="ARBA" id="ARBA00022853"/>
    </source>
</evidence>
<evidence type="ECO:0000259" key="11">
    <source>
        <dbReference type="SMART" id="SM00298"/>
    </source>
</evidence>
<keyword evidence="8" id="KW-0539">Nucleus</keyword>
<keyword evidence="3" id="KW-0158">Chromosome</keyword>
<feature type="region of interest" description="Disordered" evidence="10">
    <location>
        <begin position="356"/>
        <end position="396"/>
    </location>
</feature>
<evidence type="ECO:0000313" key="13">
    <source>
        <dbReference type="Proteomes" id="UP000215335"/>
    </source>
</evidence>
<dbReference type="OrthoDB" id="10044771at2759"/>
<evidence type="ECO:0000256" key="10">
    <source>
        <dbReference type="SAM" id="MobiDB-lite"/>
    </source>
</evidence>
<evidence type="ECO:0000256" key="2">
    <source>
        <dbReference type="ARBA" id="ARBA00004286"/>
    </source>
</evidence>
<dbReference type="InterPro" id="IPR008676">
    <property type="entry name" value="MRG"/>
</dbReference>
<name>A0A232ESJ8_9HYME</name>
<evidence type="ECO:0000256" key="7">
    <source>
        <dbReference type="ARBA" id="ARBA00023163"/>
    </source>
</evidence>
<dbReference type="SMART" id="SM00298">
    <property type="entry name" value="CHROMO"/>
    <property type="match status" value="1"/>
</dbReference>
<comment type="caution">
    <text evidence="12">The sequence shown here is derived from an EMBL/GenBank/DDBJ whole genome shotgun (WGS) entry which is preliminary data.</text>
</comment>
<dbReference type="GO" id="GO:0006325">
    <property type="term" value="P:chromatin organization"/>
    <property type="evidence" value="ECO:0007669"/>
    <property type="project" value="UniProtKB-KW"/>
</dbReference>
<protein>
    <recommendedName>
        <fullName evidence="9">Protein male-specific lethal-3</fullName>
    </recommendedName>
</protein>
<evidence type="ECO:0000313" key="12">
    <source>
        <dbReference type="EMBL" id="OXU21266.1"/>
    </source>
</evidence>
<dbReference type="InterPro" id="IPR026541">
    <property type="entry name" value="MRG_dom"/>
</dbReference>
<dbReference type="Proteomes" id="UP000215335">
    <property type="component" value="Unassembled WGS sequence"/>
</dbReference>
<dbReference type="GO" id="GO:0005634">
    <property type="term" value="C:nucleus"/>
    <property type="evidence" value="ECO:0007669"/>
    <property type="project" value="UniProtKB-SubCell"/>
</dbReference>
<dbReference type="Pfam" id="PF22732">
    <property type="entry name" value="MSL3_chromo-like"/>
    <property type="match status" value="1"/>
</dbReference>
<dbReference type="InterPro" id="IPR053820">
    <property type="entry name" value="MSL3_chromo-like"/>
</dbReference>
<keyword evidence="13" id="KW-1185">Reference proteome</keyword>
<keyword evidence="5" id="KW-0156">Chromatin regulator</keyword>
<dbReference type="PANTHER" id="PTHR10880">
    <property type="entry name" value="MORTALITY FACTOR 4-LIKE PROTEIN"/>
    <property type="match status" value="1"/>
</dbReference>
<feature type="compositionally biased region" description="Basic and acidic residues" evidence="10">
    <location>
        <begin position="385"/>
        <end position="396"/>
    </location>
</feature>
<dbReference type="SUPFAM" id="SSF54160">
    <property type="entry name" value="Chromo domain-like"/>
    <property type="match status" value="1"/>
</dbReference>
<feature type="compositionally biased region" description="Basic and acidic residues" evidence="10">
    <location>
        <begin position="125"/>
        <end position="138"/>
    </location>
</feature>
<feature type="domain" description="Chromo" evidence="11">
    <location>
        <begin position="49"/>
        <end position="106"/>
    </location>
</feature>